<name>A0A7U7JDH4_RALSL</name>
<evidence type="ECO:0000313" key="3">
    <source>
        <dbReference type="EMBL" id="CEJ16678.1"/>
    </source>
</evidence>
<dbReference type="SUPFAM" id="SSF51905">
    <property type="entry name" value="FAD/NAD(P)-binding domain"/>
    <property type="match status" value="1"/>
</dbReference>
<accession>A0A7U7JDH4</accession>
<sequence>MSESNGISEMPVETQTPLPGTDVVIVGGGAIGSAIACFLTQDDRDLAVTVIERDPSYAQASSALSASSIRQQFSSAINIRMSQYGIAFLREIGARLAVDGDRPEIGLVEPGYLYLATQGGVPVLRENHAVQQALGVQVELMRPERLKAKFPWVSTEDVALASHGLVDEGWFDGYSLLQAFRKKAISQGVRYVKADATGFALDGGRITAVRLASGAALHADVFVNAGGPWAASVAKWAGIELPVRARRRSVFSFSCPDRLPGCPLVIDPSGIWFRPEGEQFICGYAPPEAEDADGLPLEVAYHAFDDFIWPTLAGRVPAFEAMRMTGAWAGYYEMNTFDHNAILGLHPDCGNLYFAAGFSGHGLQQCPAVGRGIAELIRFGEYRSLDLSEVGFARLLENRPLLERNVI</sequence>
<dbReference type="AlphaFoldDB" id="A0A7U7JDH4"/>
<dbReference type="Gene3D" id="3.30.9.10">
    <property type="entry name" value="D-Amino Acid Oxidase, subunit A, domain 2"/>
    <property type="match status" value="1"/>
</dbReference>
<organism evidence="3 4">
    <name type="scientific">Ralstonia solanacearum IPO1609</name>
    <dbReference type="NCBI Taxonomy" id="564066"/>
    <lineage>
        <taxon>Bacteria</taxon>
        <taxon>Pseudomonadati</taxon>
        <taxon>Pseudomonadota</taxon>
        <taxon>Betaproteobacteria</taxon>
        <taxon>Burkholderiales</taxon>
        <taxon>Burkholderiaceae</taxon>
        <taxon>Ralstonia</taxon>
        <taxon>Ralstonia solanacearum species complex</taxon>
    </lineage>
</organism>
<dbReference type="PANTHER" id="PTHR13847:SF287">
    <property type="entry name" value="FAD-DEPENDENT OXIDOREDUCTASE DOMAIN-CONTAINING PROTEIN 1"/>
    <property type="match status" value="1"/>
</dbReference>
<keyword evidence="1" id="KW-0560">Oxidoreductase</keyword>
<dbReference type="GO" id="GO:0016491">
    <property type="term" value="F:oxidoreductase activity"/>
    <property type="evidence" value="ECO:0007669"/>
    <property type="project" value="UniProtKB-KW"/>
</dbReference>
<reference evidence="3" key="1">
    <citation type="submission" date="2014-11" db="EMBL/GenBank/DDBJ databases">
        <authorList>
            <person name="Genoscope - CEA"/>
        </authorList>
    </citation>
    <scope>NUCLEOTIDE SEQUENCE</scope>
    <source>
        <strain evidence="3">IPO1609</strain>
    </source>
</reference>
<evidence type="ECO:0000259" key="2">
    <source>
        <dbReference type="Pfam" id="PF01266"/>
    </source>
</evidence>
<dbReference type="InterPro" id="IPR006076">
    <property type="entry name" value="FAD-dep_OxRdtase"/>
</dbReference>
<reference evidence="3" key="2">
    <citation type="submission" date="2022-04" db="EMBL/GenBank/DDBJ databases">
        <title>Genomic draft of R. solanacearum strain IPO1609, a phylotype IIB1/biovar 2/race 3 strain isolated from potato in Europe.</title>
        <authorList>
            <person name="Boucher C."/>
            <person name="Carrere S."/>
            <person name="Dossat C."/>
            <person name="Elbaz M."/>
            <person name="Genin S."/>
            <person name="Gouzy J."/>
            <person name="Prior P."/>
            <person name="Segurens B."/>
            <person name="Wincker P."/>
        </authorList>
    </citation>
    <scope>NUCLEOTIDE SEQUENCE</scope>
    <source>
        <strain evidence="3">IPO1609</strain>
    </source>
</reference>
<dbReference type="Pfam" id="PF01266">
    <property type="entry name" value="DAO"/>
    <property type="match status" value="1"/>
</dbReference>
<dbReference type="EMBL" id="LN651281">
    <property type="protein sequence ID" value="CEJ16678.1"/>
    <property type="molecule type" value="Genomic_DNA"/>
</dbReference>
<dbReference type="PANTHER" id="PTHR13847">
    <property type="entry name" value="SARCOSINE DEHYDROGENASE-RELATED"/>
    <property type="match status" value="1"/>
</dbReference>
<gene>
    <name evidence="3" type="ORF">RSIPO_03375</name>
</gene>
<dbReference type="Gene3D" id="3.50.50.60">
    <property type="entry name" value="FAD/NAD(P)-binding domain"/>
    <property type="match status" value="1"/>
</dbReference>
<keyword evidence="4" id="KW-1185">Reference proteome</keyword>
<dbReference type="GO" id="GO:0005737">
    <property type="term" value="C:cytoplasm"/>
    <property type="evidence" value="ECO:0007669"/>
    <property type="project" value="TreeGrafter"/>
</dbReference>
<dbReference type="InterPro" id="IPR036188">
    <property type="entry name" value="FAD/NAD-bd_sf"/>
</dbReference>
<evidence type="ECO:0000313" key="4">
    <source>
        <dbReference type="Proteomes" id="UP000053470"/>
    </source>
</evidence>
<evidence type="ECO:0000256" key="1">
    <source>
        <dbReference type="ARBA" id="ARBA00023002"/>
    </source>
</evidence>
<proteinExistence type="predicted"/>
<feature type="domain" description="FAD dependent oxidoreductase" evidence="2">
    <location>
        <begin position="22"/>
        <end position="376"/>
    </location>
</feature>
<dbReference type="Proteomes" id="UP000053470">
    <property type="component" value="Unassembled WGS sequence"/>
</dbReference>
<protein>
    <submittedName>
        <fullName evidence="3">Fad dependent oxidoreductase protein</fullName>
    </submittedName>
</protein>
<dbReference type="GO" id="GO:0032981">
    <property type="term" value="P:mitochondrial respiratory chain complex I assembly"/>
    <property type="evidence" value="ECO:0007669"/>
    <property type="project" value="TreeGrafter"/>
</dbReference>